<dbReference type="PROSITE" id="PS50222">
    <property type="entry name" value="EF_HAND_2"/>
    <property type="match status" value="1"/>
</dbReference>
<dbReference type="GO" id="GO:0048015">
    <property type="term" value="P:phosphatidylinositol-mediated signaling"/>
    <property type="evidence" value="ECO:0007669"/>
    <property type="project" value="TreeGrafter"/>
</dbReference>
<dbReference type="InterPro" id="IPR000909">
    <property type="entry name" value="PLipase_C_PInositol-sp_X_dom"/>
</dbReference>
<dbReference type="SMART" id="SM00149">
    <property type="entry name" value="PLCYc"/>
    <property type="match status" value="1"/>
</dbReference>
<dbReference type="InterPro" id="IPR035892">
    <property type="entry name" value="C2_domain_sf"/>
</dbReference>
<dbReference type="InterPro" id="IPR011993">
    <property type="entry name" value="PH-like_dom_sf"/>
</dbReference>
<dbReference type="Pfam" id="PF00388">
    <property type="entry name" value="PI-PLC-X"/>
    <property type="match status" value="1"/>
</dbReference>
<name>A0AAV0BES5_PHAPC</name>
<dbReference type="PROSITE" id="PS50008">
    <property type="entry name" value="PIPLC_Y_DOMAIN"/>
    <property type="match status" value="1"/>
</dbReference>
<dbReference type="SUPFAM" id="SSF51695">
    <property type="entry name" value="PLC-like phosphodiesterases"/>
    <property type="match status" value="1"/>
</dbReference>
<dbReference type="SMART" id="SM00239">
    <property type="entry name" value="C2"/>
    <property type="match status" value="1"/>
</dbReference>
<feature type="region of interest" description="Disordered" evidence="8">
    <location>
        <begin position="28"/>
        <end position="52"/>
    </location>
</feature>
<dbReference type="GO" id="GO:0005509">
    <property type="term" value="F:calcium ion binding"/>
    <property type="evidence" value="ECO:0007669"/>
    <property type="project" value="InterPro"/>
</dbReference>
<dbReference type="InterPro" id="IPR011992">
    <property type="entry name" value="EF-hand-dom_pair"/>
</dbReference>
<accession>A0AAV0BES5</accession>
<dbReference type="PANTHER" id="PTHR10336">
    <property type="entry name" value="PHOSPHOINOSITIDE-SPECIFIC PHOSPHOLIPASE C FAMILY PROTEIN"/>
    <property type="match status" value="1"/>
</dbReference>
<evidence type="ECO:0000313" key="13">
    <source>
        <dbReference type="Proteomes" id="UP001153365"/>
    </source>
</evidence>
<organism evidence="12 13">
    <name type="scientific">Phakopsora pachyrhizi</name>
    <name type="common">Asian soybean rust disease fungus</name>
    <dbReference type="NCBI Taxonomy" id="170000"/>
    <lineage>
        <taxon>Eukaryota</taxon>
        <taxon>Fungi</taxon>
        <taxon>Dikarya</taxon>
        <taxon>Basidiomycota</taxon>
        <taxon>Pucciniomycotina</taxon>
        <taxon>Pucciniomycetes</taxon>
        <taxon>Pucciniales</taxon>
        <taxon>Phakopsoraceae</taxon>
        <taxon>Phakopsora</taxon>
    </lineage>
</organism>
<keyword evidence="4 7" id="KW-0442">Lipid degradation</keyword>
<dbReference type="Gene3D" id="2.30.29.30">
    <property type="entry name" value="Pleckstrin-homology domain (PH domain)/Phosphotyrosine-binding domain (PTB)"/>
    <property type="match status" value="1"/>
</dbReference>
<keyword evidence="5 7" id="KW-0443">Lipid metabolism</keyword>
<dbReference type="InterPro" id="IPR001192">
    <property type="entry name" value="PI-PLC_fam"/>
</dbReference>
<dbReference type="Pfam" id="PF00387">
    <property type="entry name" value="PI-PLC-Y"/>
    <property type="match status" value="1"/>
</dbReference>
<comment type="caution">
    <text evidence="12">The sequence shown here is derived from an EMBL/GenBank/DDBJ whole genome shotgun (WGS) entry which is preliminary data.</text>
</comment>
<dbReference type="PROSITE" id="PS50004">
    <property type="entry name" value="C2"/>
    <property type="match status" value="1"/>
</dbReference>
<feature type="domain" description="C2" evidence="9">
    <location>
        <begin position="755"/>
        <end position="923"/>
    </location>
</feature>
<dbReference type="InterPro" id="IPR002048">
    <property type="entry name" value="EF_hand_dom"/>
</dbReference>
<evidence type="ECO:0000256" key="6">
    <source>
        <dbReference type="ARBA" id="ARBA00023224"/>
    </source>
</evidence>
<feature type="compositionally biased region" description="Low complexity" evidence="8">
    <location>
        <begin position="36"/>
        <end position="52"/>
    </location>
</feature>
<reference evidence="12" key="1">
    <citation type="submission" date="2022-06" db="EMBL/GenBank/DDBJ databases">
        <authorList>
            <consortium name="SYNGENTA / RWTH Aachen University"/>
        </authorList>
    </citation>
    <scope>NUCLEOTIDE SEQUENCE</scope>
</reference>
<dbReference type="InterPro" id="IPR015359">
    <property type="entry name" value="PLC_EF-hand-like"/>
</dbReference>
<dbReference type="GO" id="GO:0004435">
    <property type="term" value="F:phosphatidylinositol-4,5-bisphosphate phospholipase C activity"/>
    <property type="evidence" value="ECO:0007669"/>
    <property type="project" value="UniProtKB-EC"/>
</dbReference>
<evidence type="ECO:0000256" key="5">
    <source>
        <dbReference type="ARBA" id="ARBA00023098"/>
    </source>
</evidence>
<sequence length="960" mass="107468">MTIDWKVDSGDSVDRSKVGMMMTQPINETLHQPDLSKSTASTASTSSPSSSSAGVVVRATSIALQPSSLTSSSKPSRTRELFDVQIPDLMRLGTTMLKVSSKKSVRINVMLDYERGQLIWESKKGGSLNIESIREIRYREGGSYYRNQFKLSDQFESNWMTIVYLSKKSRYKMLHLICLESNQFEIWKDTLDRILSFRIELLGGLNHLRKRQAYWLKQHWNEADTAEDSKLEFHEIVGLCRRLNISVPESDIRSHFDLADSQRRGYLDFQAFQHFVRLMKHRTELDQLFSEITEDSALMTLEQFTKFMVHVQRSKLSQSTIEMIYKKFSDDDQDLSLLLSPVSICESSAPSKSSKQMTIDGFTTFLQSSDNSAMVEDHLKVCQDMNLPLCDYFVSTSHNTYLVGNQLKGQSTLEGYIRALQEGCRSVELDCWDGDSGEPVVYHGRTLTSKLLLAEALKVISKYAFVASPYPLILSLEVHCQPSQQERIAELLKTCLGKSLLDKRLDGDVKDSLPSPKQLMYRILVKAKKQAINKSNLAKPADIVESEASTSTTSGSSTSSDSDLKRIISTASSAFGHSIKRISSAISTPSNSSSHEKIHLLSAETTCTGSQSNGSIKATKKQLSPPIDPLKKIHLSPLTSSLSDLLIYTVGVKARGFNKLTKYDVEHVLSLSERTVNKFLRGGTLRVLDLISHTKGHLTRAYPSATRVFSSNFIPNRFWAAGIQLVACNWQTYDLGMQINMAFFNQNGRSGYILKPITLRTKTKEKEAAVRVHEYRLKIKIISVQQLPGNNTSICNSSSSNSNEKDDSKDEGKEADEGRMIDPVVEVQLISTQIGSSNSIPSNFKRRTKPVKGNGFNPIFNEEFIIPFEVPGEMIELSFLRLIVLNNNSGDSGSSKDDDSCFIGSVCHCFGSLASGPSFNPLHIFLCNVSPFPSHYFEKFKTQGVFSGGLFFKKNKIHRV</sequence>
<dbReference type="PROSITE" id="PS50007">
    <property type="entry name" value="PIPLC_X_DOMAIN"/>
    <property type="match status" value="1"/>
</dbReference>
<dbReference type="Gene3D" id="1.10.238.10">
    <property type="entry name" value="EF-hand"/>
    <property type="match status" value="2"/>
</dbReference>
<evidence type="ECO:0000256" key="4">
    <source>
        <dbReference type="ARBA" id="ARBA00022963"/>
    </source>
</evidence>
<dbReference type="Gene3D" id="3.20.20.190">
    <property type="entry name" value="Phosphatidylinositol (PI) phosphodiesterase"/>
    <property type="match status" value="2"/>
</dbReference>
<dbReference type="SMART" id="SM00148">
    <property type="entry name" value="PLCXc"/>
    <property type="match status" value="1"/>
</dbReference>
<dbReference type="AlphaFoldDB" id="A0AAV0BES5"/>
<evidence type="ECO:0000259" key="10">
    <source>
        <dbReference type="PROSITE" id="PS50008"/>
    </source>
</evidence>
<evidence type="ECO:0000259" key="11">
    <source>
        <dbReference type="PROSITE" id="PS50222"/>
    </source>
</evidence>
<keyword evidence="3 7" id="KW-0378">Hydrolase</keyword>
<dbReference type="InterPro" id="IPR037755">
    <property type="entry name" value="Plc1_PH"/>
</dbReference>
<dbReference type="SUPFAM" id="SSF50729">
    <property type="entry name" value="PH domain-like"/>
    <property type="match status" value="1"/>
</dbReference>
<dbReference type="EMBL" id="CALTRL010005448">
    <property type="protein sequence ID" value="CAH7684507.1"/>
    <property type="molecule type" value="Genomic_DNA"/>
</dbReference>
<feature type="compositionally biased region" description="Basic and acidic residues" evidence="8">
    <location>
        <begin position="803"/>
        <end position="818"/>
    </location>
</feature>
<evidence type="ECO:0000256" key="1">
    <source>
        <dbReference type="ARBA" id="ARBA00001913"/>
    </source>
</evidence>
<keyword evidence="13" id="KW-1185">Reference proteome</keyword>
<dbReference type="SUPFAM" id="SSF47473">
    <property type="entry name" value="EF-hand"/>
    <property type="match status" value="1"/>
</dbReference>
<dbReference type="GO" id="GO:0051209">
    <property type="term" value="P:release of sequestered calcium ion into cytosol"/>
    <property type="evidence" value="ECO:0007669"/>
    <property type="project" value="TreeGrafter"/>
</dbReference>
<dbReference type="InterPro" id="IPR001711">
    <property type="entry name" value="PLipase_C_Pinositol-sp_Y"/>
</dbReference>
<comment type="cofactor">
    <cofactor evidence="1">
        <name>Ca(2+)</name>
        <dbReference type="ChEBI" id="CHEBI:29108"/>
    </cofactor>
</comment>
<dbReference type="InterPro" id="IPR000008">
    <property type="entry name" value="C2_dom"/>
</dbReference>
<dbReference type="Gene3D" id="2.60.40.150">
    <property type="entry name" value="C2 domain"/>
    <property type="match status" value="1"/>
</dbReference>
<protein>
    <recommendedName>
        <fullName evidence="2 7">Phosphoinositide phospholipase C</fullName>
        <ecNumber evidence="2 7">3.1.4.11</ecNumber>
    </recommendedName>
</protein>
<keyword evidence="6" id="KW-0807">Transducer</keyword>
<dbReference type="EC" id="3.1.4.11" evidence="2 7"/>
<feature type="region of interest" description="Disordered" evidence="8">
    <location>
        <begin position="793"/>
        <end position="818"/>
    </location>
</feature>
<dbReference type="Pfam" id="PF09279">
    <property type="entry name" value="EF-hand_like"/>
    <property type="match status" value="1"/>
</dbReference>
<dbReference type="Proteomes" id="UP001153365">
    <property type="component" value="Unassembled WGS sequence"/>
</dbReference>
<feature type="domain" description="PI-PLC Y-box" evidence="10">
    <location>
        <begin position="642"/>
        <end position="760"/>
    </location>
</feature>
<evidence type="ECO:0000313" key="12">
    <source>
        <dbReference type="EMBL" id="CAH7684507.1"/>
    </source>
</evidence>
<evidence type="ECO:0000256" key="3">
    <source>
        <dbReference type="ARBA" id="ARBA00022801"/>
    </source>
</evidence>
<evidence type="ECO:0000259" key="9">
    <source>
        <dbReference type="PROSITE" id="PS50004"/>
    </source>
</evidence>
<dbReference type="InterPro" id="IPR017946">
    <property type="entry name" value="PLC-like_Pdiesterase_TIM-brl"/>
</dbReference>
<dbReference type="CDD" id="cd13360">
    <property type="entry name" value="PH_PLC_fungal"/>
    <property type="match status" value="1"/>
</dbReference>
<dbReference type="CDD" id="cd00275">
    <property type="entry name" value="C2_PLC_like"/>
    <property type="match status" value="1"/>
</dbReference>
<feature type="domain" description="EF-hand" evidence="11">
    <location>
        <begin position="247"/>
        <end position="282"/>
    </location>
</feature>
<feature type="compositionally biased region" description="Low complexity" evidence="8">
    <location>
        <begin position="549"/>
        <end position="561"/>
    </location>
</feature>
<evidence type="ECO:0000256" key="2">
    <source>
        <dbReference type="ARBA" id="ARBA00012368"/>
    </source>
</evidence>
<dbReference type="CDD" id="cd16207">
    <property type="entry name" value="EFh_ScPlc1p_like"/>
    <property type="match status" value="1"/>
</dbReference>
<dbReference type="FunFam" id="3.20.20.190:FF:000069">
    <property type="entry name" value="Phosphoinositide phospholipase C"/>
    <property type="match status" value="1"/>
</dbReference>
<dbReference type="GO" id="GO:0016042">
    <property type="term" value="P:lipid catabolic process"/>
    <property type="evidence" value="ECO:0007669"/>
    <property type="project" value="UniProtKB-KW"/>
</dbReference>
<dbReference type="Pfam" id="PF00168">
    <property type="entry name" value="C2"/>
    <property type="match status" value="1"/>
</dbReference>
<dbReference type="CDD" id="cd08558">
    <property type="entry name" value="PI-PLCc_eukaryota"/>
    <property type="match status" value="1"/>
</dbReference>
<gene>
    <name evidence="12" type="ORF">PPACK8108_LOCUS18708</name>
</gene>
<dbReference type="PANTHER" id="PTHR10336:SF36">
    <property type="entry name" value="1-PHOSPHATIDYLINOSITOL 4,5-BISPHOSPHATE PHOSPHODIESTERASE BETA-4"/>
    <property type="match status" value="1"/>
</dbReference>
<feature type="region of interest" description="Disordered" evidence="8">
    <location>
        <begin position="543"/>
        <end position="562"/>
    </location>
</feature>
<dbReference type="PRINTS" id="PR00390">
    <property type="entry name" value="PHPHLIPASEC"/>
</dbReference>
<dbReference type="SUPFAM" id="SSF49562">
    <property type="entry name" value="C2 domain (Calcium/lipid-binding domain, CaLB)"/>
    <property type="match status" value="1"/>
</dbReference>
<evidence type="ECO:0000256" key="8">
    <source>
        <dbReference type="SAM" id="MobiDB-lite"/>
    </source>
</evidence>
<comment type="catalytic activity">
    <reaction evidence="7">
        <text>a 1,2-diacyl-sn-glycero-3-phospho-(1D-myo-inositol-4,5-bisphosphate) + H2O = 1D-myo-inositol 1,4,5-trisphosphate + a 1,2-diacyl-sn-glycerol + H(+)</text>
        <dbReference type="Rhea" id="RHEA:33179"/>
        <dbReference type="ChEBI" id="CHEBI:15377"/>
        <dbReference type="ChEBI" id="CHEBI:15378"/>
        <dbReference type="ChEBI" id="CHEBI:17815"/>
        <dbReference type="ChEBI" id="CHEBI:58456"/>
        <dbReference type="ChEBI" id="CHEBI:203600"/>
        <dbReference type="EC" id="3.1.4.11"/>
    </reaction>
</comment>
<proteinExistence type="predicted"/>
<evidence type="ECO:0000256" key="7">
    <source>
        <dbReference type="RuleBase" id="RU361133"/>
    </source>
</evidence>